<keyword evidence="1" id="KW-0812">Transmembrane</keyword>
<keyword evidence="3" id="KW-1185">Reference proteome</keyword>
<organism evidence="2 3">
    <name type="scientific">Oesophagostomum dentatum</name>
    <name type="common">Nodular worm</name>
    <dbReference type="NCBI Taxonomy" id="61180"/>
    <lineage>
        <taxon>Eukaryota</taxon>
        <taxon>Metazoa</taxon>
        <taxon>Ecdysozoa</taxon>
        <taxon>Nematoda</taxon>
        <taxon>Chromadorea</taxon>
        <taxon>Rhabditida</taxon>
        <taxon>Rhabditina</taxon>
        <taxon>Rhabditomorpha</taxon>
        <taxon>Strongyloidea</taxon>
        <taxon>Strongylidae</taxon>
        <taxon>Oesophagostomum</taxon>
    </lineage>
</organism>
<keyword evidence="1" id="KW-0472">Membrane</keyword>
<sequence length="85" mass="9641">MKKALLDWVHAAPDKFSRPPDVRFSFEGDAAAVEHAIQRLQKLSHDSPQPLKEVEFEIDQFPSSRELAFIVISTLFTMAAITLMK</sequence>
<evidence type="ECO:0000313" key="3">
    <source>
        <dbReference type="Proteomes" id="UP000053660"/>
    </source>
</evidence>
<accession>A0A0B1SFI1</accession>
<name>A0A0B1SFI1_OESDE</name>
<dbReference type="Proteomes" id="UP000053660">
    <property type="component" value="Unassembled WGS sequence"/>
</dbReference>
<keyword evidence="1" id="KW-1133">Transmembrane helix</keyword>
<gene>
    <name evidence="2" type="ORF">OESDEN_16641</name>
</gene>
<dbReference type="AlphaFoldDB" id="A0A0B1SFI1"/>
<dbReference type="OrthoDB" id="5866253at2759"/>
<proteinExistence type="predicted"/>
<dbReference type="EMBL" id="KN572368">
    <property type="protein sequence ID" value="KHJ83659.1"/>
    <property type="molecule type" value="Genomic_DNA"/>
</dbReference>
<feature type="transmembrane region" description="Helical" evidence="1">
    <location>
        <begin position="67"/>
        <end position="84"/>
    </location>
</feature>
<evidence type="ECO:0000256" key="1">
    <source>
        <dbReference type="SAM" id="Phobius"/>
    </source>
</evidence>
<evidence type="ECO:0000313" key="2">
    <source>
        <dbReference type="EMBL" id="KHJ83659.1"/>
    </source>
</evidence>
<protein>
    <submittedName>
        <fullName evidence="2">Uncharacterized protein</fullName>
    </submittedName>
</protein>
<reference evidence="2 3" key="1">
    <citation type="submission" date="2014-03" db="EMBL/GenBank/DDBJ databases">
        <title>Draft genome of the hookworm Oesophagostomum dentatum.</title>
        <authorList>
            <person name="Mitreva M."/>
        </authorList>
    </citation>
    <scope>NUCLEOTIDE SEQUENCE [LARGE SCALE GENOMIC DNA]</scope>
    <source>
        <strain evidence="2 3">OD-Hann</strain>
    </source>
</reference>